<evidence type="ECO:0000259" key="2">
    <source>
        <dbReference type="PROSITE" id="PS50940"/>
    </source>
</evidence>
<proteinExistence type="predicted"/>
<evidence type="ECO:0000256" key="1">
    <source>
        <dbReference type="SAM" id="SignalP"/>
    </source>
</evidence>
<keyword evidence="1" id="KW-0732">Signal</keyword>
<feature type="domain" description="Chitin-binding type-2" evidence="2">
    <location>
        <begin position="29"/>
        <end position="86"/>
    </location>
</feature>
<feature type="chain" id="PRO_5043797020" description="Chitin-binding type-2 domain-containing protein" evidence="1">
    <location>
        <begin position="22"/>
        <end position="154"/>
    </location>
</feature>
<reference evidence="3 4" key="1">
    <citation type="submission" date="2024-04" db="EMBL/GenBank/DDBJ databases">
        <authorList>
            <consortium name="Genoscope - CEA"/>
            <person name="William W."/>
        </authorList>
    </citation>
    <scope>NUCLEOTIDE SEQUENCE [LARGE SCALE GENOMIC DNA]</scope>
</reference>
<organism evidence="3 4">
    <name type="scientific">Lymnaea stagnalis</name>
    <name type="common">Great pond snail</name>
    <name type="synonym">Helix stagnalis</name>
    <dbReference type="NCBI Taxonomy" id="6523"/>
    <lineage>
        <taxon>Eukaryota</taxon>
        <taxon>Metazoa</taxon>
        <taxon>Spiralia</taxon>
        <taxon>Lophotrochozoa</taxon>
        <taxon>Mollusca</taxon>
        <taxon>Gastropoda</taxon>
        <taxon>Heterobranchia</taxon>
        <taxon>Euthyneura</taxon>
        <taxon>Panpulmonata</taxon>
        <taxon>Hygrophila</taxon>
        <taxon>Lymnaeoidea</taxon>
        <taxon>Lymnaeidae</taxon>
        <taxon>Lymnaea</taxon>
    </lineage>
</organism>
<gene>
    <name evidence="3" type="ORF">GSLYS_00021812001</name>
</gene>
<accession>A0AAV2INF1</accession>
<dbReference type="GO" id="GO:0008061">
    <property type="term" value="F:chitin binding"/>
    <property type="evidence" value="ECO:0007669"/>
    <property type="project" value="InterPro"/>
</dbReference>
<dbReference type="SMART" id="SM00494">
    <property type="entry name" value="ChtBD2"/>
    <property type="match status" value="2"/>
</dbReference>
<dbReference type="InterPro" id="IPR002557">
    <property type="entry name" value="Chitin-bd_dom"/>
</dbReference>
<name>A0AAV2INF1_LYMST</name>
<feature type="signal peptide" evidence="1">
    <location>
        <begin position="1"/>
        <end position="21"/>
    </location>
</feature>
<feature type="domain" description="Chitin-binding type-2" evidence="2">
    <location>
        <begin position="87"/>
        <end position="147"/>
    </location>
</feature>
<keyword evidence="4" id="KW-1185">Reference proteome</keyword>
<comment type="caution">
    <text evidence="3">The sequence shown here is derived from an EMBL/GenBank/DDBJ whole genome shotgun (WGS) entry which is preliminary data.</text>
</comment>
<protein>
    <recommendedName>
        <fullName evidence="2">Chitin-binding type-2 domain-containing protein</fullName>
    </recommendedName>
</protein>
<dbReference type="AlphaFoldDB" id="A0AAV2INF1"/>
<dbReference type="EMBL" id="CAXITT010001384">
    <property type="protein sequence ID" value="CAL1548495.1"/>
    <property type="molecule type" value="Genomic_DNA"/>
</dbReference>
<dbReference type="InterPro" id="IPR036508">
    <property type="entry name" value="Chitin-bd_dom_sf"/>
</dbReference>
<dbReference type="PROSITE" id="PS50940">
    <property type="entry name" value="CHIT_BIND_II"/>
    <property type="match status" value="2"/>
</dbReference>
<dbReference type="GO" id="GO:0005576">
    <property type="term" value="C:extracellular region"/>
    <property type="evidence" value="ECO:0007669"/>
    <property type="project" value="InterPro"/>
</dbReference>
<dbReference type="Gene3D" id="2.170.140.10">
    <property type="entry name" value="Chitin binding domain"/>
    <property type="match status" value="1"/>
</dbReference>
<dbReference type="Pfam" id="PF01607">
    <property type="entry name" value="CBM_14"/>
    <property type="match status" value="2"/>
</dbReference>
<dbReference type="Proteomes" id="UP001497497">
    <property type="component" value="Unassembled WGS sequence"/>
</dbReference>
<evidence type="ECO:0000313" key="4">
    <source>
        <dbReference type="Proteomes" id="UP001497497"/>
    </source>
</evidence>
<evidence type="ECO:0000313" key="3">
    <source>
        <dbReference type="EMBL" id="CAL1548495.1"/>
    </source>
</evidence>
<dbReference type="SUPFAM" id="SSF57625">
    <property type="entry name" value="Invertebrate chitin-binding proteins"/>
    <property type="match status" value="2"/>
</dbReference>
<sequence length="154" mass="16293">MNKLLGLAAFLAVTFIGATESSSTVAAPDSTCVNRPEGWVAEIGCWGSKICSNGTLVVNTCPGGTVLDRESMTCVESSANSTGCGKEAQCLGRPDGRYPDLSVGCISFYWCMNGANLGRFYCTSGLIFDREKGICNWPFDALPPCGTKEVPVKN</sequence>